<dbReference type="GeneID" id="13442920"/>
<feature type="compositionally biased region" description="Polar residues" evidence="1">
    <location>
        <begin position="3854"/>
        <end position="3865"/>
    </location>
</feature>
<feature type="compositionally biased region" description="Low complexity" evidence="1">
    <location>
        <begin position="37"/>
        <end position="59"/>
    </location>
</feature>
<feature type="compositionally biased region" description="Polar residues" evidence="1">
    <location>
        <begin position="1719"/>
        <end position="1736"/>
    </location>
</feature>
<feature type="compositionally biased region" description="Basic and acidic residues" evidence="1">
    <location>
        <begin position="3868"/>
        <end position="3898"/>
    </location>
</feature>
<dbReference type="eggNOG" id="ENOG502R01A">
    <property type="taxonomic scope" value="Eukaryota"/>
</dbReference>
<sequence length="4027" mass="453684">MGRDGLGEEAFSPAAPRVHSHPCAFSAGSVRSPILGVPSASRRSVTSRSPSSEAISASVSRDRGLGESVSQRAGDIPIFFRSRSLRAPPVKPMAADWTDAELLAAAAHAARQDFLGAQRARGAGDTWSAPRTGRGEGLGDIGAAGSARGSVASPRPAEQGAAGEDCRQEAVRRGGVPFLLVRNQLIRLLDDLGCGLQSERGLQVYRLLLQHVVDATVGEAGRDLFLFPEDNRARVFRPPFAPDSDEGGAALGVAGSALQTSFRNSHSVAISSLASAPASSSRGPLAHPRGSVYEATAGTSVARSASSGVVASAASSSASCLVARVEVFAGKRKEQEHRRLLAVFREWKNSTDRAVRLRSLFWVFRSRQRLWELRRSLSLWRAKSVEARDQRESGKNAAADHQRAGVLCRRGFHAWRTGVGIQKEEEAAQTGQCTGALRAVFQSWREEAVALRRDVERKGQLSRVFAAWRKSHLVRQAKKKALEERRLLAQGAFGARRMQAVWTHWRERAAARSLEAERLCATLERSRLRRALEALQAETHDRQERRGAAAAAAEETVRERLLARVFRGWQKATILRRPPFAASHSQFSAPQVVCLLKAVSALRPEAGGGDAGHARSVGEALLDAAAARKRRACTRDGEGRRKREGEDAEAGGKTEVELKDAALLTLIPLHGVDLHLPKLTAAGPLMAQCLRQHYQRHAFLQWRSFVLRQRHFREGVRVARVARAFRAWRQVVQRTKNDDAKRGAVAVLSEKRILKEAWQAWRMRWRRYVLFRTQCRNLQDLRLFHLKALAFRSWGRFHSARQRETQRIAAVKARHAAVLQQAALKSWKEAWHLRRRRRAMEEAAGLLREKTLLAKGLRGLKRQRTSSRTLRAAAAALKQERLGLSLAVWWRWGARRGAFQELCALQREKGSRRRLQRLFRAWRQLSECMQKRRDAARRLAAAIDRARLRQGLRAWRAMNMQQTRREDAADRLQRTVNAVLVRSAWATWVRAQTLACREEEMKKNIERKTLHNFVKRWQAAATEHATVQLHLRGQLLCSRLSRLLHRWQRLATLSRLGLLQKSRSRLFLLRRCQQAWLTRLAEKNKERQKEARADSLCRAFRLRTVQGCLLAWRETATAVAARRRKGDTFLAHLQRARLGEAWEAWRSGVQQKQTKKRLLLRVAEIQEKCLVARVLVDWRDVTDDLRKEELAAQERRQSLLRRAVGAWKIWRRRRAEKKEVADRVRDVLNREGSAKREGEKRRGKETLAAWHALTVKRVEVRCAFSRVGSVADSLSLRRGFAAWRLWARQLACLSRATSRLASWRRNCLLRVSFEALQEHRERVKEMELASLSHFSILRQQTRRLVFLSWRSRFLALRREAEVAARRRHDAVKAETHAALACKRKCFLSWLKALAAKLELRQRIFVLLKKRREALESKVLRGWRKLVKKKEDLRESLELFSGCRRSQCLRRVFSALFATVSRQRLVRARFLFFLGLLSPSPDFSVSSTPPSPSTRSLLLPLSPLAAEEEASLRLLWGSALPAPQVVSAASPCPRRTGDAHTPDGDEESATADREKRRESPNVLAALPLVPRLIVWSAQPHMLHLLLLQPGIADTLARQAAARSGEPVFARLPAARARRQTREGERPHQRFPLFLDEAAARGRCSGSAVWGEETLDGSGGDRAFPGWALPSGSRPASSWGGLTPSTCTPHTTRTNLSVPLSGYGRAVPSGARTREAEQDDSASLFTASSHFRTHSASPFHSDGRQEAVRGRRHRSETKGREETDAGEDLLLADKKSSESLERLLRCFSTAARRGPGLAEHEAEMEEDAYAVSVSCVRPQNDLQALLLAQVNRPLERKSHRVASLFLPSTPPVPGAVSDGLDSSQETVESAQSEGSVGGLSGHSEERRAPASPSKNWREEIPVDLLASAWKFVRLLQAALRAWSLRARSRKARCLREAGLVAAFGARSRARLLRVCWNLWRGANAQLEEQTRQTTRRVACGVQRRVLRAWHVCATVEASVAMRAKAFADAALRIKAKARLEAWREIAAKRRQEREQVEAWRQRRDLDRKKELFTLWTHLAAVNRAGAQLYVHRKEATLSRVFATWKRETLRSQAINKIQMIFSRPGLFLGFSQLRIWSLMRACSLRLAGHCLDSWKQHTQRRKRLAELLVYIQTLNKVSRLQQHFSAWLLVQQRRRRLLLLQRTAEAAAFLLPLHRVFSRWRAAAVERQADRDRRLHQFVAQRRAPFQPDAGSLGRSRDAGGDSRVPESRYAYWARWRVEETWQIWRRRFRLRTLLRRQATRCARSCFAALRQAVERRRAFEAFEHQRRRHLLQRATVAWQVYVQRRLLKQQRMAHAIERYNLHTLRQTFGRYRWILQRLQWERGVIEVSQAKANRRICRKALQALYAYAESRVSERQRLDDFHAARASRLLRQHVQQWIFLYRATRHSAALLCKTSFLLWRQAYRRSRGAQLLLAVQAQIDEKQMRRGLASLKEESDAFEEMRALGEETPWLKEALEAKIGAARDSLVFALSSLRTFAAHRVSRRRQARLLAAALGAWARLQETEGPRRRLRPCLLHWRGALQYRLHLQAAEEALRRHVEFRRQRQVWGEWRHLQREEVRGRELLGLAETTKKVWALEKGLLLLHEHRLQREWMAWCTYRAEVFITEQRQETARVCARGWHLWAVARGELRRRGAAAEEVSRRSALSMAFNALRRLYTRRTTLRHTGEFLVDKTERNTLRTAWRGWRKVLMDLLALKPRLEALLARQAFQRVCLAWSGWRTWHLTREERRQRLAPLTEKARAVRGFRLIFGCFHGWAELAEERWKHWLQKEGLVEKRVERRLKKETFRAWLMCAREIHFVRSTKAAAANAAALAVAGPRVRALSSPSGPVRRRRSRSPPRDEISPLSSPSTASRRSSHAERRTHATKSRDLLASSLSLSGSQLLARASEESGPEADEHRHSEESEEGATPRPPLRRGPSQASLSPRRERLGDPGARRQGRIVGASGNDGNGDVRRLVRSYAGRSRSDSENAESEVERTLRRRSASSAVYETRRGESRFRERNARHVEREAGRDFKGESRRGKGGRDPGGRGTPQRRPEAPLGAGRSTPSGNRGVAVSFSLASSSHQGGPNAGTPRVRSRVSTSLSASSLSASSPSPTSRRPHAMERAAGGSSSPSSASLLRAPPRQLRLRDLLSDSSSSSLASRQQRVSAQPRALPGLASPGDLTAVAVSLLDGLSRSRSSLAEAARALLLRSGRDARLLRSRSSSDERRGEGSAASGRSSSLPGSGSGPSSRLSSGGSEAGETVGETRDETAYSGSNRGQRQPEEPEKASFRGARKRERETGRQQTEDEGEEGSEGRSGVEVAVERNVKERVRSFPRTIREAPASAFDLPASLSSLLTSLQGRLSASPTNRVRKTEAGARDANRPRQADARGGDERAEEQEEEEEGREEERAEGRPLVAGRQFGKGSEPEEPRPGERKRDHPFFFSLMSPPSSLVDQEDRGQSSFSSSPASPSSVSSLFRAQPPAFRTVRETHPSLAENRDKVHAGAGSPAVSRSPAPASELKGAELTEKLRRIVERAAHASLQRQEAEDEIQGEEEIGEDEDTEEADGTTEEERVQRGHEREDAPRQPSRTPWEGDREGGALGALPCPLESSTLSSTLLLSELAPLLEEEAGEFVGAHVPAPRDAEPDRASWGVGENAEVNDPPSDRGRESAGSLSSRTSAYPFHAFPTRGALPPISESQNETSSSLSPEAPGALEASTDRLAVSTRSEVAVELADDAEEPGDTEAELRKLLARLERLEGLHRSEVLSEAPEERQSLLEVPKSALNFEATHAAVQQRQRDRLGLAARTQSPSPPVSPLSSPHGRGRHAGDSPATPETSLSSSVGTEQAFRRDPHANQETERREESQHGQRREDERGTAEEDEDRGTEEEEEDRGTEEDEEDRGREEDERVRDAGEDDVERSKREEEWLEEIVAVSRRKAREVLEREQRVERQGDENKETASVASSEELLEEAWKEAREETRNALLEIHREMKGVAIFAGEERETVGP</sequence>
<dbReference type="OMA" id="NKWKNYC"/>
<feature type="compositionally biased region" description="Low complexity" evidence="1">
    <location>
        <begin position="143"/>
        <end position="153"/>
    </location>
</feature>
<dbReference type="EMBL" id="FR823390">
    <property type="protein sequence ID" value="CBZ53587.1"/>
    <property type="molecule type" value="Genomic_DNA"/>
</dbReference>
<feature type="compositionally biased region" description="Basic and acidic residues" evidence="1">
    <location>
        <begin position="3300"/>
        <end position="3309"/>
    </location>
</feature>
<accession>F0VIM6</accession>
<gene>
    <name evidence="2" type="ORF">NCLIV_033740</name>
</gene>
<dbReference type="RefSeq" id="XP_003883619.1">
    <property type="nucleotide sequence ID" value="XM_003883570.1"/>
</dbReference>
<feature type="region of interest" description="Disordered" evidence="1">
    <location>
        <begin position="122"/>
        <end position="165"/>
    </location>
</feature>
<feature type="compositionally biased region" description="Low complexity" evidence="1">
    <location>
        <begin position="2882"/>
        <end position="2892"/>
    </location>
</feature>
<feature type="compositionally biased region" description="Low complexity" evidence="1">
    <location>
        <begin position="3144"/>
        <end position="3164"/>
    </location>
</feature>
<feature type="compositionally biased region" description="Basic and acidic residues" evidence="1">
    <location>
        <begin position="3392"/>
        <end position="3414"/>
    </location>
</feature>
<feature type="compositionally biased region" description="Low complexity" evidence="1">
    <location>
        <begin position="3117"/>
        <end position="3136"/>
    </location>
</feature>
<feature type="compositionally biased region" description="Basic and acidic residues" evidence="1">
    <location>
        <begin position="3231"/>
        <end position="3250"/>
    </location>
</feature>
<evidence type="ECO:0000256" key="1">
    <source>
        <dbReference type="SAM" id="MobiDB-lite"/>
    </source>
</evidence>
<dbReference type="PANTHER" id="PTHR22028:SF9">
    <property type="entry name" value="SFI1 SPINDLE BODY DOMAIN-CONTAINING PROTEIN"/>
    <property type="match status" value="1"/>
</dbReference>
<feature type="region of interest" description="Disordered" evidence="1">
    <location>
        <begin position="3809"/>
        <end position="3945"/>
    </location>
</feature>
<feature type="region of interest" description="Disordered" evidence="1">
    <location>
        <begin position="1843"/>
        <end position="1892"/>
    </location>
</feature>
<feature type="compositionally biased region" description="Low complexity" evidence="1">
    <location>
        <begin position="3482"/>
        <end position="3496"/>
    </location>
</feature>
<feature type="compositionally biased region" description="Low complexity" evidence="1">
    <location>
        <begin position="3524"/>
        <end position="3539"/>
    </location>
</feature>
<feature type="compositionally biased region" description="Basic and acidic residues" evidence="1">
    <location>
        <begin position="633"/>
        <end position="652"/>
    </location>
</feature>
<feature type="compositionally biased region" description="Basic and acidic residues" evidence="1">
    <location>
        <begin position="3316"/>
        <end position="3325"/>
    </location>
</feature>
<proteinExistence type="predicted"/>
<feature type="compositionally biased region" description="Basic and acidic residues" evidence="1">
    <location>
        <begin position="2895"/>
        <end position="2908"/>
    </location>
</feature>
<feature type="compositionally biased region" description="Acidic residues" evidence="1">
    <location>
        <begin position="3567"/>
        <end position="3590"/>
    </location>
</feature>
<organism evidence="2 3">
    <name type="scientific">Neospora caninum (strain Liverpool)</name>
    <dbReference type="NCBI Taxonomy" id="572307"/>
    <lineage>
        <taxon>Eukaryota</taxon>
        <taxon>Sar</taxon>
        <taxon>Alveolata</taxon>
        <taxon>Apicomplexa</taxon>
        <taxon>Conoidasida</taxon>
        <taxon>Coccidia</taxon>
        <taxon>Eucoccidiorida</taxon>
        <taxon>Eimeriorina</taxon>
        <taxon>Sarcocystidae</taxon>
        <taxon>Neospora</taxon>
    </lineage>
</organism>
<dbReference type="OrthoDB" id="333775at2759"/>
<feature type="compositionally biased region" description="Basic and acidic residues" evidence="1">
    <location>
        <begin position="3446"/>
        <end position="3461"/>
    </location>
</feature>
<feature type="region of interest" description="Disordered" evidence="1">
    <location>
        <begin position="632"/>
        <end position="652"/>
    </location>
</feature>
<feature type="region of interest" description="Disordered" evidence="1">
    <location>
        <begin position="2921"/>
        <end position="3199"/>
    </location>
</feature>
<keyword evidence="3" id="KW-1185">Reference proteome</keyword>
<feature type="compositionally biased region" description="Low complexity" evidence="1">
    <location>
        <begin position="3251"/>
        <end position="3281"/>
    </location>
</feature>
<feature type="region of interest" description="Disordered" evidence="1">
    <location>
        <begin position="3655"/>
        <end position="3746"/>
    </location>
</feature>
<feature type="compositionally biased region" description="Low complexity" evidence="1">
    <location>
        <begin position="3462"/>
        <end position="3473"/>
    </location>
</feature>
<feature type="compositionally biased region" description="Basic and acidic residues" evidence="1">
    <location>
        <begin position="3591"/>
        <end position="3605"/>
    </location>
</feature>
<feature type="compositionally biased region" description="Acidic residues" evidence="1">
    <location>
        <begin position="3415"/>
        <end position="3426"/>
    </location>
</feature>
<name>F0VIM6_NEOCL</name>
<feature type="compositionally biased region" description="Basic and acidic residues" evidence="1">
    <location>
        <begin position="3028"/>
        <end position="3066"/>
    </location>
</feature>
<dbReference type="VEuPathDB" id="ToxoDB:NCLIV_033740"/>
<feature type="region of interest" description="Disordered" evidence="1">
    <location>
        <begin position="32"/>
        <end position="68"/>
    </location>
</feature>
<protein>
    <submittedName>
        <fullName evidence="2">Uncharacterized protein</fullName>
    </submittedName>
</protein>
<evidence type="ECO:0000313" key="3">
    <source>
        <dbReference type="Proteomes" id="UP000007494"/>
    </source>
</evidence>
<dbReference type="GO" id="GO:0019902">
    <property type="term" value="F:phosphatase binding"/>
    <property type="evidence" value="ECO:0007669"/>
    <property type="project" value="TreeGrafter"/>
</dbReference>
<dbReference type="InterPro" id="IPR052270">
    <property type="entry name" value="CACF_protein"/>
</dbReference>
<feature type="compositionally biased region" description="Polar residues" evidence="1">
    <location>
        <begin position="1858"/>
        <end position="1872"/>
    </location>
</feature>
<evidence type="ECO:0000313" key="2">
    <source>
        <dbReference type="EMBL" id="CBZ53587.1"/>
    </source>
</evidence>
<feature type="region of interest" description="Disordered" evidence="1">
    <location>
        <begin position="3559"/>
        <end position="3629"/>
    </location>
</feature>
<dbReference type="InParanoid" id="F0VIM6"/>
<reference evidence="3" key="1">
    <citation type="journal article" date="2012" name="PLoS Pathog.">
        <title>Comparative genomics of the apicomplexan parasites Toxoplasma gondii and Neospora caninum: Coccidia differing in host range and transmission strategy.</title>
        <authorList>
            <person name="Reid A.J."/>
            <person name="Vermont S.J."/>
            <person name="Cotton J.A."/>
            <person name="Harris D."/>
            <person name="Hill-Cawthorne G.A."/>
            <person name="Konen-Waisman S."/>
            <person name="Latham S.M."/>
            <person name="Mourier T."/>
            <person name="Norton R."/>
            <person name="Quail M.A."/>
            <person name="Sanders M."/>
            <person name="Shanmugam D."/>
            <person name="Sohal A."/>
            <person name="Wasmuth J.D."/>
            <person name="Brunk B."/>
            <person name="Grigg M.E."/>
            <person name="Howard J.C."/>
            <person name="Parkinson J."/>
            <person name="Roos D.S."/>
            <person name="Trees A.J."/>
            <person name="Berriman M."/>
            <person name="Pain A."/>
            <person name="Wastling J.M."/>
        </authorList>
    </citation>
    <scope>NUCLEOTIDE SEQUENCE [LARGE SCALE GENOMIC DNA]</scope>
    <source>
        <strain evidence="3">Liverpool</strain>
    </source>
</reference>
<feature type="compositionally biased region" description="Low complexity" evidence="1">
    <location>
        <begin position="3172"/>
        <end position="3189"/>
    </location>
</feature>
<feature type="compositionally biased region" description="Acidic residues" evidence="1">
    <location>
        <begin position="3899"/>
        <end position="3920"/>
    </location>
</feature>
<feature type="region of interest" description="Disordered" evidence="1">
    <location>
        <begin position="1526"/>
        <end position="1557"/>
    </location>
</feature>
<feature type="compositionally biased region" description="Basic and acidic residues" evidence="1">
    <location>
        <begin position="3507"/>
        <end position="3523"/>
    </location>
</feature>
<feature type="region of interest" description="Disordered" evidence="1">
    <location>
        <begin position="3965"/>
        <end position="3987"/>
    </location>
</feature>
<feature type="compositionally biased region" description="Basic and acidic residues" evidence="1">
    <location>
        <begin position="3342"/>
        <end position="3352"/>
    </location>
</feature>
<feature type="compositionally biased region" description="Basic and acidic residues" evidence="1">
    <location>
        <begin position="3002"/>
        <end position="3016"/>
    </location>
</feature>
<feature type="compositionally biased region" description="Basic and acidic residues" evidence="1">
    <location>
        <begin position="2963"/>
        <end position="2973"/>
    </location>
</feature>
<feature type="region of interest" description="Disordered" evidence="1">
    <location>
        <begin position="1688"/>
        <end position="1771"/>
    </location>
</feature>
<feature type="compositionally biased region" description="Basic and acidic residues" evidence="1">
    <location>
        <begin position="3921"/>
        <end position="3945"/>
    </location>
</feature>
<dbReference type="Proteomes" id="UP000007494">
    <property type="component" value="Chromosome VIII"/>
</dbReference>
<feature type="compositionally biased region" description="Low complexity" evidence="1">
    <location>
        <begin position="3717"/>
        <end position="3730"/>
    </location>
</feature>
<feature type="region of interest" description="Disordered" evidence="1">
    <location>
        <begin position="3381"/>
        <end position="3543"/>
    </location>
</feature>
<feature type="region of interest" description="Disordered" evidence="1">
    <location>
        <begin position="3231"/>
        <end position="3368"/>
    </location>
</feature>
<dbReference type="PANTHER" id="PTHR22028">
    <property type="entry name" value="SFI1 SPINDLE BODY DOMAIN-CONTAINING PROTEIN-RELATED"/>
    <property type="match status" value="1"/>
</dbReference>
<feature type="region of interest" description="Disordered" evidence="1">
    <location>
        <begin position="2853"/>
        <end position="2908"/>
    </location>
</feature>
<feature type="compositionally biased region" description="Basic and acidic residues" evidence="1">
    <location>
        <begin position="3965"/>
        <end position="3978"/>
    </location>
</feature>